<comment type="similarity">
    <text evidence="2">Belongs to the peptidase M10B family.</text>
</comment>
<protein>
    <submittedName>
        <fullName evidence="5">Leukotoxin</fullName>
    </submittedName>
</protein>
<dbReference type="SUPFAM" id="SSF55486">
    <property type="entry name" value="Metalloproteases ('zincins'), catalytic domain"/>
    <property type="match status" value="1"/>
</dbReference>
<comment type="subcellular location">
    <subcellularLocation>
        <location evidence="1">Secreted</location>
    </subcellularLocation>
</comment>
<dbReference type="Proteomes" id="UP000244880">
    <property type="component" value="Unassembled WGS sequence"/>
</dbReference>
<dbReference type="InterPro" id="IPR001343">
    <property type="entry name" value="Hemolysn_Ca-bd"/>
</dbReference>
<name>A0A2R8B8V4_9RHOB</name>
<evidence type="ECO:0000256" key="1">
    <source>
        <dbReference type="ARBA" id="ARBA00004613"/>
    </source>
</evidence>
<dbReference type="Gene3D" id="3.40.390.10">
    <property type="entry name" value="Collagenase (Catalytic Domain)"/>
    <property type="match status" value="1"/>
</dbReference>
<keyword evidence="3" id="KW-0964">Secreted</keyword>
<dbReference type="GO" id="GO:0005576">
    <property type="term" value="C:extracellular region"/>
    <property type="evidence" value="ECO:0007669"/>
    <property type="project" value="UniProtKB-SubCell"/>
</dbReference>
<dbReference type="InterPro" id="IPR024079">
    <property type="entry name" value="MetalloPept_cat_dom_sf"/>
</dbReference>
<organism evidence="5 6">
    <name type="scientific">Ascidiaceihabitans donghaensis</name>
    <dbReference type="NCBI Taxonomy" id="1510460"/>
    <lineage>
        <taxon>Bacteria</taxon>
        <taxon>Pseudomonadati</taxon>
        <taxon>Pseudomonadota</taxon>
        <taxon>Alphaproteobacteria</taxon>
        <taxon>Rhodobacterales</taxon>
        <taxon>Paracoccaceae</taxon>
        <taxon>Ascidiaceihabitans</taxon>
    </lineage>
</organism>
<dbReference type="PANTHER" id="PTHR38340">
    <property type="entry name" value="S-LAYER PROTEIN"/>
    <property type="match status" value="1"/>
</dbReference>
<keyword evidence="6" id="KW-1185">Reference proteome</keyword>
<sequence length="488" mass="52434">MGMVKMAATIEQDGSDGHVCDENCGADCDHGHDHSHTHENIDAIGGDGTSDAAPVFVDDYTAILYYTQNDNLRWNGGVAVGTQTVVTYSFTDTADLPALADYDPYEADAYWSYTEAQRTLMRQVMDKYEAVSGLKFVEVQGEGMINIMGAEVSGVGGWANVAQAYNNEAGTGYFVNAYQNQAEGAYGYQVNLHELGHALGLQHPFEGNVQLNAGSDNQDNTVMTYNIDNPYTTELGTFDVQAMQEIYGAAGSFDNWTVTVSASDVVTIKTTFADQADVVVATNVDTVIKTYSGDDTLVGRQGNDTLNGGKGDDTITGAEGRDFILGNQGNDLIYGDINDVDYSGSANDIDRIYGNTGNDTIHGGRSVDVLNGGVGDDVLYGGYGNDRLRGSDGNDTIYSGDGDDRITGGAGNDVFIFQAADQNELNKITDFTSGEDLVDMSFWGFTSLSQFTLTQVGNHVLMEYSTWIDIGFLNTQIADLSNSDFIFA</sequence>
<dbReference type="PROSITE" id="PS00330">
    <property type="entry name" value="HEMOLYSIN_CALCIUM"/>
    <property type="match status" value="1"/>
</dbReference>
<dbReference type="InterPro" id="IPR034033">
    <property type="entry name" value="Serralysin-like"/>
</dbReference>
<feature type="domain" description="Peptidase metallopeptidase" evidence="4">
    <location>
        <begin position="70"/>
        <end position="249"/>
    </location>
</feature>
<dbReference type="Pfam" id="PF13582">
    <property type="entry name" value="Reprolysin_3"/>
    <property type="match status" value="1"/>
</dbReference>
<dbReference type="PRINTS" id="PR00313">
    <property type="entry name" value="CABNDNGRPT"/>
</dbReference>
<dbReference type="SUPFAM" id="SSF51120">
    <property type="entry name" value="beta-Roll"/>
    <property type="match status" value="2"/>
</dbReference>
<accession>A0A2R8B8V4</accession>
<dbReference type="GO" id="GO:0008237">
    <property type="term" value="F:metallopeptidase activity"/>
    <property type="evidence" value="ECO:0007669"/>
    <property type="project" value="InterPro"/>
</dbReference>
<dbReference type="AlphaFoldDB" id="A0A2R8B8V4"/>
<dbReference type="PANTHER" id="PTHR38340:SF1">
    <property type="entry name" value="S-LAYER PROTEIN"/>
    <property type="match status" value="1"/>
</dbReference>
<gene>
    <name evidence="5" type="primary">ltxA_1</name>
    <name evidence="5" type="ORF">ASD8599_00037</name>
</gene>
<dbReference type="InterPro" id="IPR006026">
    <property type="entry name" value="Peptidase_Metallo"/>
</dbReference>
<dbReference type="InterPro" id="IPR050557">
    <property type="entry name" value="RTX_toxin/Mannuronan_C5-epim"/>
</dbReference>
<evidence type="ECO:0000259" key="4">
    <source>
        <dbReference type="SMART" id="SM00235"/>
    </source>
</evidence>
<evidence type="ECO:0000313" key="6">
    <source>
        <dbReference type="Proteomes" id="UP000244880"/>
    </source>
</evidence>
<dbReference type="CDD" id="cd04277">
    <property type="entry name" value="ZnMc_serralysin_like"/>
    <property type="match status" value="1"/>
</dbReference>
<reference evidence="5 6" key="1">
    <citation type="submission" date="2018-03" db="EMBL/GenBank/DDBJ databases">
        <authorList>
            <person name="Keele B.F."/>
        </authorList>
    </citation>
    <scope>NUCLEOTIDE SEQUENCE [LARGE SCALE GENOMIC DNA]</scope>
    <source>
        <strain evidence="5 6">CECT 8599</strain>
    </source>
</reference>
<dbReference type="GO" id="GO:0005509">
    <property type="term" value="F:calcium ion binding"/>
    <property type="evidence" value="ECO:0007669"/>
    <property type="project" value="InterPro"/>
</dbReference>
<dbReference type="InterPro" id="IPR011049">
    <property type="entry name" value="Serralysin-like_metalloprot_C"/>
</dbReference>
<dbReference type="EMBL" id="OMOR01000001">
    <property type="protein sequence ID" value="SPH19312.1"/>
    <property type="molecule type" value="Genomic_DNA"/>
</dbReference>
<proteinExistence type="inferred from homology"/>
<evidence type="ECO:0000256" key="2">
    <source>
        <dbReference type="ARBA" id="ARBA00009490"/>
    </source>
</evidence>
<dbReference type="SMART" id="SM00235">
    <property type="entry name" value="ZnMc"/>
    <property type="match status" value="1"/>
</dbReference>
<dbReference type="GO" id="GO:0008270">
    <property type="term" value="F:zinc ion binding"/>
    <property type="evidence" value="ECO:0007669"/>
    <property type="project" value="InterPro"/>
</dbReference>
<dbReference type="Gene3D" id="2.150.10.10">
    <property type="entry name" value="Serralysin-like metalloprotease, C-terminal"/>
    <property type="match status" value="2"/>
</dbReference>
<evidence type="ECO:0000256" key="3">
    <source>
        <dbReference type="ARBA" id="ARBA00022525"/>
    </source>
</evidence>
<dbReference type="Pfam" id="PF00353">
    <property type="entry name" value="HemolysinCabind"/>
    <property type="match status" value="3"/>
</dbReference>
<dbReference type="OrthoDB" id="733404at2"/>
<dbReference type="InterPro" id="IPR018511">
    <property type="entry name" value="Hemolysin-typ_Ca-bd_CS"/>
</dbReference>
<dbReference type="GO" id="GO:0006508">
    <property type="term" value="P:proteolysis"/>
    <property type="evidence" value="ECO:0007669"/>
    <property type="project" value="InterPro"/>
</dbReference>
<evidence type="ECO:0000313" key="5">
    <source>
        <dbReference type="EMBL" id="SPH19312.1"/>
    </source>
</evidence>